<sequence>MKQIALYGKGGIGKSTTSANLSAALVNKDLSVMQIGCDPKRDSTRMLMAGTLIPTVLDLIRERGEENLTLEDVVFTGYKGVRCVEAGGPEPGVGCAGRGIIATFQLLERLSAFDEDVIVYDVLGDVVCGGFAMPMRKGYAQEIYLVTSGELMSLYAANNICKAIVRISQNVRQVCRLGGVICNSRNLPDEENLVSAFATAVGSRIIAYIPRSEIVQHAELHNQTVVEYAPESSLTHSYELLADAILTNSEFVIPSPLEIEELEKLARSYLPKFHPDLNSHKKI</sequence>
<keyword evidence="9 14" id="KW-0560">Oxidoreductase</keyword>
<dbReference type="GO" id="GO:0051539">
    <property type="term" value="F:4 iron, 4 sulfur cluster binding"/>
    <property type="evidence" value="ECO:0007669"/>
    <property type="project" value="UniProtKB-KW"/>
</dbReference>
<evidence type="ECO:0000256" key="6">
    <source>
        <dbReference type="ARBA" id="ARBA00022741"/>
    </source>
</evidence>
<name>A0A8E7EI13_9EURY</name>
<evidence type="ECO:0000256" key="3">
    <source>
        <dbReference type="ARBA" id="ARBA00011738"/>
    </source>
</evidence>
<feature type="modified residue" description="ADP-ribosylarginine; by dinitrogenase reductase ADP-ribosyltransferase" evidence="14 15">
    <location>
        <position position="98"/>
    </location>
</feature>
<dbReference type="InterPro" id="IPR005977">
    <property type="entry name" value="Nitrogenase_Fe_NifH"/>
</dbReference>
<dbReference type="GO" id="GO:0016163">
    <property type="term" value="F:nitrogenase activity"/>
    <property type="evidence" value="ECO:0007669"/>
    <property type="project" value="UniProtKB-UniRule"/>
</dbReference>
<dbReference type="GO" id="GO:0046872">
    <property type="term" value="F:metal ion binding"/>
    <property type="evidence" value="ECO:0007669"/>
    <property type="project" value="UniProtKB-KW"/>
</dbReference>
<evidence type="ECO:0000256" key="7">
    <source>
        <dbReference type="ARBA" id="ARBA00022765"/>
    </source>
</evidence>
<comment type="similarity">
    <text evidence="2 14 16">Belongs to the NifH/BchL/ChlL family.</text>
</comment>
<dbReference type="InterPro" id="IPR027417">
    <property type="entry name" value="P-loop_NTPase"/>
</dbReference>
<dbReference type="PROSITE" id="PS51026">
    <property type="entry name" value="NIFH_FRXC_3"/>
    <property type="match status" value="1"/>
</dbReference>
<keyword evidence="8 14" id="KW-0067">ATP-binding</keyword>
<comment type="PTM">
    <text evidence="15">The reversible ADP-ribosylation of Arg inactivates the nitrogenase reductase and regulates nitrogenase activity.</text>
</comment>
<keyword evidence="5 14" id="KW-0479">Metal-binding</keyword>
<gene>
    <name evidence="17" type="primary">cfbC</name>
    <name evidence="14" type="synonym">nifH</name>
    <name evidence="17" type="ORF">KHC33_09650</name>
</gene>
<dbReference type="CDD" id="cd02040">
    <property type="entry name" value="NifH"/>
    <property type="match status" value="1"/>
</dbReference>
<dbReference type="PROSITE" id="PS00692">
    <property type="entry name" value="NIFH_FRXC_2"/>
    <property type="match status" value="1"/>
</dbReference>
<evidence type="ECO:0000256" key="2">
    <source>
        <dbReference type="ARBA" id="ARBA00005504"/>
    </source>
</evidence>
<dbReference type="PANTHER" id="PTHR42864">
    <property type="entry name" value="LIGHT-INDEPENDENT PROTOCHLOROPHYLLIDE REDUCTASE IRON-SULFUR ATP-BINDING PROTEIN"/>
    <property type="match status" value="1"/>
</dbReference>
<dbReference type="Pfam" id="PF00142">
    <property type="entry name" value="Fer4_NifH"/>
    <property type="match status" value="1"/>
</dbReference>
<dbReference type="InterPro" id="IPR030655">
    <property type="entry name" value="NifH/chlL_CS"/>
</dbReference>
<feature type="binding site" evidence="14">
    <location>
        <position position="95"/>
    </location>
    <ligand>
        <name>[4Fe-4S] cluster</name>
        <dbReference type="ChEBI" id="CHEBI:49883"/>
        <note>ligand shared between dimeric partners</note>
    </ligand>
</feature>
<evidence type="ECO:0000256" key="16">
    <source>
        <dbReference type="RuleBase" id="RU003688"/>
    </source>
</evidence>
<evidence type="ECO:0000313" key="17">
    <source>
        <dbReference type="EMBL" id="QVV87629.1"/>
    </source>
</evidence>
<feature type="binding site" evidence="14">
    <location>
        <begin position="8"/>
        <end position="15"/>
    </location>
    <ligand>
        <name>ATP</name>
        <dbReference type="ChEBI" id="CHEBI:30616"/>
    </ligand>
</feature>
<reference evidence="17 18" key="1">
    <citation type="submission" date="2021-05" db="EMBL/GenBank/DDBJ databases">
        <title>A novel Methanospirillum isolate from a pyrite-forming mixed culture.</title>
        <authorList>
            <person name="Bunk B."/>
            <person name="Sproer C."/>
            <person name="Spring S."/>
            <person name="Pester M."/>
        </authorList>
    </citation>
    <scope>NUCLEOTIDE SEQUENCE [LARGE SCALE GENOMIC DNA]</scope>
    <source>
        <strain evidence="17 18">J.3.6.1-F.2.7.3</strain>
    </source>
</reference>
<dbReference type="SUPFAM" id="SSF52540">
    <property type="entry name" value="P-loop containing nucleoside triphosphate hydrolases"/>
    <property type="match status" value="1"/>
</dbReference>
<keyword evidence="10 14" id="KW-0408">Iron</keyword>
<evidence type="ECO:0000256" key="5">
    <source>
        <dbReference type="ARBA" id="ARBA00022723"/>
    </source>
</evidence>
<keyword evidence="4 14" id="KW-0004">4Fe-4S</keyword>
<dbReference type="NCBIfam" id="NF033200">
    <property type="entry name" value="F430_CfbC"/>
    <property type="match status" value="1"/>
</dbReference>
<dbReference type="PIRSF" id="PIRSF000363">
    <property type="entry name" value="Nitrogenase_iron"/>
    <property type="match status" value="1"/>
</dbReference>
<protein>
    <recommendedName>
        <fullName evidence="14">Nitrogenase iron protein</fullName>
        <ecNumber evidence="14">1.18.6.1</ecNumber>
    </recommendedName>
    <alternativeName>
        <fullName evidence="14">Nitrogenase Fe protein</fullName>
    </alternativeName>
    <alternativeName>
        <fullName evidence="14">Nitrogenase component II</fullName>
    </alternativeName>
    <alternativeName>
        <fullName evidence="14">Nitrogenase reductase</fullName>
    </alternativeName>
</protein>
<evidence type="ECO:0000256" key="9">
    <source>
        <dbReference type="ARBA" id="ARBA00023002"/>
    </source>
</evidence>
<dbReference type="KEGG" id="mrtj:KHC33_09650"/>
<keyword evidence="11 14" id="KW-0411">Iron-sulfur</keyword>
<dbReference type="PROSITE" id="PS00746">
    <property type="entry name" value="NIFH_FRXC_1"/>
    <property type="match status" value="1"/>
</dbReference>
<evidence type="ECO:0000313" key="18">
    <source>
        <dbReference type="Proteomes" id="UP000680656"/>
    </source>
</evidence>
<dbReference type="EMBL" id="CP075546">
    <property type="protein sequence ID" value="QVV87629.1"/>
    <property type="molecule type" value="Genomic_DNA"/>
</dbReference>
<organism evidence="17 18">
    <name type="scientific">Methanospirillum purgamenti</name>
    <dbReference type="NCBI Taxonomy" id="2834276"/>
    <lineage>
        <taxon>Archaea</taxon>
        <taxon>Methanobacteriati</taxon>
        <taxon>Methanobacteriota</taxon>
        <taxon>Stenosarchaea group</taxon>
        <taxon>Methanomicrobia</taxon>
        <taxon>Methanomicrobiales</taxon>
        <taxon>Methanospirillaceae</taxon>
        <taxon>Methanospirillum</taxon>
    </lineage>
</organism>
<keyword evidence="12 14" id="KW-0535">Nitrogen fixation</keyword>
<dbReference type="Gene3D" id="3.40.50.300">
    <property type="entry name" value="P-loop containing nucleotide triphosphate hydrolases"/>
    <property type="match status" value="1"/>
</dbReference>
<dbReference type="InterPro" id="IPR000392">
    <property type="entry name" value="NifH/frxC"/>
</dbReference>
<comment type="PTM">
    <text evidence="14">The reversible ADP-ribosylation of Arg-98 inactivates the nitrogenase reductase and regulates nitrogenase activity.</text>
</comment>
<dbReference type="RefSeq" id="WP_214418449.1">
    <property type="nucleotide sequence ID" value="NZ_CP075546.1"/>
</dbReference>
<dbReference type="Proteomes" id="UP000680656">
    <property type="component" value="Chromosome"/>
</dbReference>
<comment type="subunit">
    <text evidence="3 14">Homodimer.</text>
</comment>
<evidence type="ECO:0000256" key="4">
    <source>
        <dbReference type="ARBA" id="ARBA00022485"/>
    </source>
</evidence>
<dbReference type="PANTHER" id="PTHR42864:SF2">
    <property type="entry name" value="LIGHT-INDEPENDENT PROTOCHLOROPHYLLIDE REDUCTASE IRON-SULFUR ATP-BINDING PROTEIN"/>
    <property type="match status" value="1"/>
</dbReference>
<evidence type="ECO:0000256" key="8">
    <source>
        <dbReference type="ARBA" id="ARBA00022840"/>
    </source>
</evidence>
<keyword evidence="7 14" id="KW-0013">ADP-ribosylation</keyword>
<dbReference type="AlphaFoldDB" id="A0A8E7EI13"/>
<evidence type="ECO:0000256" key="14">
    <source>
        <dbReference type="HAMAP-Rule" id="MF_00533"/>
    </source>
</evidence>
<evidence type="ECO:0000256" key="10">
    <source>
        <dbReference type="ARBA" id="ARBA00023004"/>
    </source>
</evidence>
<dbReference type="EC" id="1.18.6.1" evidence="14"/>
<evidence type="ECO:0000256" key="13">
    <source>
        <dbReference type="ARBA" id="ARBA00047967"/>
    </source>
</evidence>
<comment type="cofactor">
    <cofactor evidence="14">
        <name>[4Fe-4S] cluster</name>
        <dbReference type="ChEBI" id="CHEBI:49883"/>
    </cofactor>
    <text evidence="14">Binds 1 [4Fe-4S] cluster per dimer.</text>
</comment>
<evidence type="ECO:0000256" key="12">
    <source>
        <dbReference type="ARBA" id="ARBA00023231"/>
    </source>
</evidence>
<dbReference type="HAMAP" id="MF_00533">
    <property type="entry name" value="NifH"/>
    <property type="match status" value="1"/>
</dbReference>
<dbReference type="GeneID" id="65565334"/>
<keyword evidence="6 14" id="KW-0547">Nucleotide-binding</keyword>
<accession>A0A8E7EI13</accession>
<proteinExistence type="inferred from homology"/>
<evidence type="ECO:0000256" key="15">
    <source>
        <dbReference type="PIRSR" id="PIRSR605977-50"/>
    </source>
</evidence>
<keyword evidence="18" id="KW-1185">Reference proteome</keyword>
<evidence type="ECO:0000256" key="1">
    <source>
        <dbReference type="ARBA" id="ARBA00002234"/>
    </source>
</evidence>
<comment type="function">
    <text evidence="1 14">The key enzymatic reactions in nitrogen fixation are catalyzed by the nitrogenase complex, which has 2 components: the iron protein and the molybdenum-iron protein.</text>
</comment>
<feature type="binding site" evidence="14">
    <location>
        <position position="128"/>
    </location>
    <ligand>
        <name>[4Fe-4S] cluster</name>
        <dbReference type="ChEBI" id="CHEBI:49883"/>
        <note>ligand shared between dimeric partners</note>
    </ligand>
</feature>
<comment type="catalytic activity">
    <reaction evidence="13 14">
        <text>N2 + 8 reduced [2Fe-2S]-[ferredoxin] + 16 ATP + 16 H2O = H2 + 8 oxidized [2Fe-2S]-[ferredoxin] + 2 NH4(+) + 16 ADP + 16 phosphate + 6 H(+)</text>
        <dbReference type="Rhea" id="RHEA:21448"/>
        <dbReference type="Rhea" id="RHEA-COMP:10000"/>
        <dbReference type="Rhea" id="RHEA-COMP:10001"/>
        <dbReference type="ChEBI" id="CHEBI:15377"/>
        <dbReference type="ChEBI" id="CHEBI:15378"/>
        <dbReference type="ChEBI" id="CHEBI:17997"/>
        <dbReference type="ChEBI" id="CHEBI:18276"/>
        <dbReference type="ChEBI" id="CHEBI:28938"/>
        <dbReference type="ChEBI" id="CHEBI:30616"/>
        <dbReference type="ChEBI" id="CHEBI:33737"/>
        <dbReference type="ChEBI" id="CHEBI:33738"/>
        <dbReference type="ChEBI" id="CHEBI:43474"/>
        <dbReference type="ChEBI" id="CHEBI:456216"/>
        <dbReference type="EC" id="1.18.6.1"/>
    </reaction>
</comment>
<evidence type="ECO:0000256" key="11">
    <source>
        <dbReference type="ARBA" id="ARBA00023014"/>
    </source>
</evidence>
<dbReference type="PRINTS" id="PR00091">
    <property type="entry name" value="NITROGNASEII"/>
</dbReference>
<dbReference type="GO" id="GO:0005524">
    <property type="term" value="F:ATP binding"/>
    <property type="evidence" value="ECO:0007669"/>
    <property type="project" value="UniProtKB-UniRule"/>
</dbReference>